<sequence length="70" mass="7993">MAEDDLTTLLGEAVRDLVLFIEHRPEGADTSFDVRALEGFADLMSRVPPRDRVRVRRLLGDEVYGYLGWD</sequence>
<name>A0ABS1L4E9_9ACTN</name>
<evidence type="ECO:0008006" key="3">
    <source>
        <dbReference type="Google" id="ProtNLM"/>
    </source>
</evidence>
<keyword evidence="2" id="KW-1185">Reference proteome</keyword>
<gene>
    <name evidence="1" type="ORF">JI751_02495</name>
</gene>
<proteinExistence type="predicted"/>
<dbReference type="EMBL" id="JAERSG010000001">
    <property type="protein sequence ID" value="MBL0746465.1"/>
    <property type="molecule type" value="Genomic_DNA"/>
</dbReference>
<dbReference type="Proteomes" id="UP000636918">
    <property type="component" value="Unassembled WGS sequence"/>
</dbReference>
<dbReference type="RefSeq" id="WP_201933019.1">
    <property type="nucleotide sequence ID" value="NZ_JAERSG010000001.1"/>
</dbReference>
<accession>A0ABS1L4E9</accession>
<organism evidence="1 2">
    <name type="scientific">Nocardioides baculatus</name>
    <dbReference type="NCBI Taxonomy" id="2801337"/>
    <lineage>
        <taxon>Bacteria</taxon>
        <taxon>Bacillati</taxon>
        <taxon>Actinomycetota</taxon>
        <taxon>Actinomycetes</taxon>
        <taxon>Propionibacteriales</taxon>
        <taxon>Nocardioidaceae</taxon>
        <taxon>Nocardioides</taxon>
    </lineage>
</organism>
<protein>
    <recommendedName>
        <fullName evidence="3">GNAT family N-acetyltransferase</fullName>
    </recommendedName>
</protein>
<reference evidence="1 2" key="1">
    <citation type="submission" date="2021-01" db="EMBL/GenBank/DDBJ databases">
        <title>Genome seq and assembly of Nocardiodes sp. G10.</title>
        <authorList>
            <person name="Chhetri G."/>
        </authorList>
    </citation>
    <scope>NUCLEOTIDE SEQUENCE [LARGE SCALE GENOMIC DNA]</scope>
    <source>
        <strain evidence="1 2">G10</strain>
    </source>
</reference>
<comment type="caution">
    <text evidence="1">The sequence shown here is derived from an EMBL/GenBank/DDBJ whole genome shotgun (WGS) entry which is preliminary data.</text>
</comment>
<evidence type="ECO:0000313" key="2">
    <source>
        <dbReference type="Proteomes" id="UP000636918"/>
    </source>
</evidence>
<evidence type="ECO:0000313" key="1">
    <source>
        <dbReference type="EMBL" id="MBL0746465.1"/>
    </source>
</evidence>